<feature type="transmembrane region" description="Helical" evidence="8">
    <location>
        <begin position="285"/>
        <end position="305"/>
    </location>
</feature>
<reference evidence="9" key="2">
    <citation type="submission" date="2021-04" db="EMBL/GenBank/DDBJ databases">
        <authorList>
            <person name="Podell S."/>
        </authorList>
    </citation>
    <scope>NUCLEOTIDE SEQUENCE</scope>
    <source>
        <strain evidence="9">Hildebrandi</strain>
    </source>
</reference>
<dbReference type="OrthoDB" id="2160638at2759"/>
<evidence type="ECO:0000256" key="2">
    <source>
        <dbReference type="ARBA" id="ARBA00005262"/>
    </source>
</evidence>
<dbReference type="PANTHER" id="PTHR33567">
    <property type="entry name" value="CHROMATE ION TRANSPORTER (EUROFUNG)"/>
    <property type="match status" value="1"/>
</dbReference>
<evidence type="ECO:0000256" key="6">
    <source>
        <dbReference type="ARBA" id="ARBA00023136"/>
    </source>
</evidence>
<keyword evidence="5 8" id="KW-1133">Transmembrane helix</keyword>
<keyword evidence="3" id="KW-1003">Cell membrane</keyword>
<dbReference type="PANTHER" id="PTHR33567:SF3">
    <property type="entry name" value="CHROMATE ION TRANSPORTER (EUROFUNG)"/>
    <property type="match status" value="1"/>
</dbReference>
<evidence type="ECO:0000256" key="4">
    <source>
        <dbReference type="ARBA" id="ARBA00022692"/>
    </source>
</evidence>
<feature type="transmembrane region" description="Helical" evidence="8">
    <location>
        <begin position="181"/>
        <end position="198"/>
    </location>
</feature>
<keyword evidence="6 8" id="KW-0472">Membrane</keyword>
<keyword evidence="4 8" id="KW-0812">Transmembrane</keyword>
<dbReference type="GO" id="GO:0015109">
    <property type="term" value="F:chromate transmembrane transporter activity"/>
    <property type="evidence" value="ECO:0007669"/>
    <property type="project" value="InterPro"/>
</dbReference>
<protein>
    <submittedName>
        <fullName evidence="9">Chromate transporter</fullName>
    </submittedName>
</protein>
<dbReference type="Proteomes" id="UP000693970">
    <property type="component" value="Unassembled WGS sequence"/>
</dbReference>
<dbReference type="EMBL" id="JAGRRH010000023">
    <property type="protein sequence ID" value="KAG7344093.1"/>
    <property type="molecule type" value="Genomic_DNA"/>
</dbReference>
<feature type="region of interest" description="Disordered" evidence="7">
    <location>
        <begin position="1"/>
        <end position="59"/>
    </location>
</feature>
<dbReference type="Pfam" id="PF02417">
    <property type="entry name" value="Chromate_transp"/>
    <property type="match status" value="2"/>
</dbReference>
<evidence type="ECO:0000313" key="10">
    <source>
        <dbReference type="Proteomes" id="UP000693970"/>
    </source>
</evidence>
<evidence type="ECO:0000256" key="1">
    <source>
        <dbReference type="ARBA" id="ARBA00004651"/>
    </source>
</evidence>
<dbReference type="GO" id="GO:0005886">
    <property type="term" value="C:plasma membrane"/>
    <property type="evidence" value="ECO:0007669"/>
    <property type="project" value="UniProtKB-SubCell"/>
</dbReference>
<feature type="transmembrane region" description="Helical" evidence="8">
    <location>
        <begin position="418"/>
        <end position="438"/>
    </location>
</feature>
<sequence>MAPNDEKMIEEEKQEESLVQTEEVTSGVEVAEGNDDNNDKLPNGDEIEDGENEDGKKTKTIMKVPADAPWKDRMWEVFTTFWPLGFVAFGGPQAHVAILRDHLVVQRDWLDEDQFTELFAIGQGLPGPTSTQLVISTALARAGPLGGIMAFMLWNFPGLVILTVCGVLLDTFVADPENPPFWLIGLGPAAISLVFKAFYGFAIKLDTLGVCLALFSCLAAILLDNDENIPPSSSQWVFPTCLIIGAIVTFIDSKRKNPWSDYGSPGKGWDSESDETMKRIGIPMWVGALIIVVWAAVMGVTTALTRRGTVNNVYLEIFSIMYRIGSIIFGGGQVVLPMLQEEVVPAWMTNEQFLQGLGLAQSMPGPLFNFSAYLGAVYKGVPGALMAFIGLFGPGVILIFGIVPFWARLRHNQNFKALLKGLNSTAIGLVGAACVILWESAIRTSADAMVFSFAITLAVYFGVMAPLVVLAGGVLGAIFSEEALNLGQQPYCVAAGYAPL</sequence>
<proteinExistence type="inferred from homology"/>
<dbReference type="InterPro" id="IPR003370">
    <property type="entry name" value="Chromate_transpt"/>
</dbReference>
<keyword evidence="10" id="KW-1185">Reference proteome</keyword>
<evidence type="ECO:0000256" key="7">
    <source>
        <dbReference type="SAM" id="MobiDB-lite"/>
    </source>
</evidence>
<feature type="transmembrane region" description="Helical" evidence="8">
    <location>
        <begin position="317"/>
        <end position="336"/>
    </location>
</feature>
<evidence type="ECO:0000256" key="5">
    <source>
        <dbReference type="ARBA" id="ARBA00022989"/>
    </source>
</evidence>
<comment type="caution">
    <text evidence="9">The sequence shown here is derived from an EMBL/GenBank/DDBJ whole genome shotgun (WGS) entry which is preliminary data.</text>
</comment>
<comment type="subcellular location">
    <subcellularLocation>
        <location evidence="1">Cell membrane</location>
        <topology evidence="1">Multi-pass membrane protein</topology>
    </subcellularLocation>
</comment>
<dbReference type="PIRSF" id="PIRSF004810">
    <property type="entry name" value="ChrA"/>
    <property type="match status" value="1"/>
</dbReference>
<name>A0A9K3KI20_9STRA</name>
<organism evidence="9 10">
    <name type="scientific">Nitzschia inconspicua</name>
    <dbReference type="NCBI Taxonomy" id="303405"/>
    <lineage>
        <taxon>Eukaryota</taxon>
        <taxon>Sar</taxon>
        <taxon>Stramenopiles</taxon>
        <taxon>Ochrophyta</taxon>
        <taxon>Bacillariophyta</taxon>
        <taxon>Bacillariophyceae</taxon>
        <taxon>Bacillariophycidae</taxon>
        <taxon>Bacillariales</taxon>
        <taxon>Bacillariaceae</taxon>
        <taxon>Nitzschia</taxon>
    </lineage>
</organism>
<gene>
    <name evidence="9" type="ORF">IV203_022101</name>
</gene>
<feature type="transmembrane region" description="Helical" evidence="8">
    <location>
        <begin position="148"/>
        <end position="169"/>
    </location>
</feature>
<evidence type="ECO:0000313" key="9">
    <source>
        <dbReference type="EMBL" id="KAG7344093.1"/>
    </source>
</evidence>
<dbReference type="InterPro" id="IPR014047">
    <property type="entry name" value="Chr_Tranpt_l_chain"/>
</dbReference>
<dbReference type="NCBIfam" id="TIGR00937">
    <property type="entry name" value="2A51"/>
    <property type="match status" value="1"/>
</dbReference>
<evidence type="ECO:0000256" key="8">
    <source>
        <dbReference type="SAM" id="Phobius"/>
    </source>
</evidence>
<comment type="similarity">
    <text evidence="2">Belongs to the chromate ion transporter (CHR) (TC 2.A.51) family.</text>
</comment>
<dbReference type="AlphaFoldDB" id="A0A9K3KI20"/>
<evidence type="ECO:0000256" key="3">
    <source>
        <dbReference type="ARBA" id="ARBA00022475"/>
    </source>
</evidence>
<accession>A0A9K3KI20</accession>
<reference evidence="9" key="1">
    <citation type="journal article" date="2021" name="Sci. Rep.">
        <title>Diploid genomic architecture of Nitzschia inconspicua, an elite biomass production diatom.</title>
        <authorList>
            <person name="Oliver A."/>
            <person name="Podell S."/>
            <person name="Pinowska A."/>
            <person name="Traller J.C."/>
            <person name="Smith S.R."/>
            <person name="McClure R."/>
            <person name="Beliaev A."/>
            <person name="Bohutskyi P."/>
            <person name="Hill E.A."/>
            <person name="Rabines A."/>
            <person name="Zheng H."/>
            <person name="Allen L.Z."/>
            <person name="Kuo A."/>
            <person name="Grigoriev I.V."/>
            <person name="Allen A.E."/>
            <person name="Hazlebeck D."/>
            <person name="Allen E.E."/>
        </authorList>
    </citation>
    <scope>NUCLEOTIDE SEQUENCE</scope>
    <source>
        <strain evidence="9">Hildebrandi</strain>
    </source>
</reference>
<feature type="transmembrane region" description="Helical" evidence="8">
    <location>
        <begin position="384"/>
        <end position="406"/>
    </location>
</feature>
<feature type="transmembrane region" description="Helical" evidence="8">
    <location>
        <begin position="450"/>
        <end position="479"/>
    </location>
</feature>
<feature type="compositionally biased region" description="Basic and acidic residues" evidence="7">
    <location>
        <begin position="1"/>
        <end position="11"/>
    </location>
</feature>